<accession>A0ABZ3EBK5</accession>
<evidence type="ECO:0000256" key="6">
    <source>
        <dbReference type="ARBA" id="ARBA00022989"/>
    </source>
</evidence>
<evidence type="ECO:0000256" key="10">
    <source>
        <dbReference type="SAM" id="Phobius"/>
    </source>
</evidence>
<dbReference type="EMBL" id="CP128355">
    <property type="protein sequence ID" value="XAF69835.1"/>
    <property type="molecule type" value="Genomic_DNA"/>
</dbReference>
<evidence type="ECO:0000259" key="11">
    <source>
        <dbReference type="Pfam" id="PF02096"/>
    </source>
</evidence>
<gene>
    <name evidence="12" type="primary">yidC</name>
    <name evidence="12" type="ORF">QQM35_07080</name>
</gene>
<dbReference type="PANTHER" id="PTHR12428:SF65">
    <property type="entry name" value="CYTOCHROME C OXIDASE ASSEMBLY PROTEIN COX18, MITOCHONDRIAL"/>
    <property type="match status" value="1"/>
</dbReference>
<keyword evidence="5" id="KW-0653">Protein transport</keyword>
<sequence length="260" mass="30621">MKKFILLISVVLILSGCDYSNEESHNDFFYRTFVAPMDATLHYISQYLNNSYGLAIILLVIIMRIIFLPFMLISVKNMYFNSEKKKRLKPELIKIDNKMKSADSFKEMIKLKKEKHKLYKLHQISYAKNAFTFISIILQLPIIIGLFFALKYPHYSENLSHTQFLWFSLKEPDFYIALLAGFFKFTQTLSSLLTESKQERQSKQFTLLLTPTIYIWWGMIFPSAIGLYWIVNSAFLTIQIYIAYIVYLKKAKREVSRSIS</sequence>
<feature type="transmembrane region" description="Helical" evidence="10">
    <location>
        <begin position="52"/>
        <end position="75"/>
    </location>
</feature>
<evidence type="ECO:0000256" key="2">
    <source>
        <dbReference type="ARBA" id="ARBA00022448"/>
    </source>
</evidence>
<keyword evidence="4 9" id="KW-0812">Transmembrane</keyword>
<feature type="domain" description="Membrane insertase YidC/Oxa/ALB C-terminal" evidence="11">
    <location>
        <begin position="52"/>
        <end position="243"/>
    </location>
</feature>
<dbReference type="Pfam" id="PF02096">
    <property type="entry name" value="60KD_IMP"/>
    <property type="match status" value="1"/>
</dbReference>
<comment type="subcellular location">
    <subcellularLocation>
        <location evidence="1">Cell membrane</location>
        <topology evidence="1">Multi-pass membrane protein</topology>
    </subcellularLocation>
    <subcellularLocation>
        <location evidence="9">Membrane</location>
        <topology evidence="9">Multi-pass membrane protein</topology>
    </subcellularLocation>
</comment>
<evidence type="ECO:0000256" key="3">
    <source>
        <dbReference type="ARBA" id="ARBA00022475"/>
    </source>
</evidence>
<dbReference type="PROSITE" id="PS51257">
    <property type="entry name" value="PROKAR_LIPOPROTEIN"/>
    <property type="match status" value="1"/>
</dbReference>
<evidence type="ECO:0000256" key="9">
    <source>
        <dbReference type="RuleBase" id="RU003945"/>
    </source>
</evidence>
<evidence type="ECO:0000256" key="7">
    <source>
        <dbReference type="ARBA" id="ARBA00023136"/>
    </source>
</evidence>
<dbReference type="Proteomes" id="UP001436297">
    <property type="component" value="Chromosome"/>
</dbReference>
<feature type="transmembrane region" description="Helical" evidence="10">
    <location>
        <begin position="130"/>
        <end position="150"/>
    </location>
</feature>
<evidence type="ECO:0000313" key="12">
    <source>
        <dbReference type="EMBL" id="XAF69835.1"/>
    </source>
</evidence>
<evidence type="ECO:0000256" key="5">
    <source>
        <dbReference type="ARBA" id="ARBA00022927"/>
    </source>
</evidence>
<feature type="transmembrane region" description="Helical" evidence="10">
    <location>
        <begin position="205"/>
        <end position="221"/>
    </location>
</feature>
<dbReference type="CDD" id="cd20070">
    <property type="entry name" value="5TM_YidC_Alb3"/>
    <property type="match status" value="1"/>
</dbReference>
<keyword evidence="6 10" id="KW-1133">Transmembrane helix</keyword>
<keyword evidence="8" id="KW-0143">Chaperone</keyword>
<keyword evidence="13" id="KW-1185">Reference proteome</keyword>
<dbReference type="InterPro" id="IPR047196">
    <property type="entry name" value="YidC_ALB_C"/>
</dbReference>
<keyword evidence="7 10" id="KW-0472">Membrane</keyword>
<keyword evidence="2" id="KW-0813">Transport</keyword>
<proteinExistence type="inferred from homology"/>
<evidence type="ECO:0000256" key="4">
    <source>
        <dbReference type="ARBA" id="ARBA00022692"/>
    </source>
</evidence>
<dbReference type="RefSeq" id="WP_251516229.1">
    <property type="nucleotide sequence ID" value="NZ_CP128355.1"/>
</dbReference>
<comment type="similarity">
    <text evidence="9">Belongs to the OXA1/ALB3/YidC family.</text>
</comment>
<evidence type="ECO:0000313" key="13">
    <source>
        <dbReference type="Proteomes" id="UP001436297"/>
    </source>
</evidence>
<dbReference type="InterPro" id="IPR028055">
    <property type="entry name" value="YidC/Oxa/ALB_C"/>
</dbReference>
<name>A0ABZ3EBK5_9STAP</name>
<dbReference type="InterPro" id="IPR001708">
    <property type="entry name" value="YidC/ALB3/OXA1/COX18"/>
</dbReference>
<feature type="transmembrane region" description="Helical" evidence="10">
    <location>
        <begin position="227"/>
        <end position="248"/>
    </location>
</feature>
<dbReference type="PANTHER" id="PTHR12428">
    <property type="entry name" value="OXA1"/>
    <property type="match status" value="1"/>
</dbReference>
<protein>
    <submittedName>
        <fullName evidence="12">Membrane protein insertase YidC</fullName>
    </submittedName>
</protein>
<reference evidence="12 13" key="1">
    <citation type="journal article" date="2024" name="Pathogens">
        <title>Staphylococcus hsinchuensis sp. nov., Isolated from Soymilk.</title>
        <authorList>
            <person name="Wang Y.T."/>
            <person name="Lin Y.C."/>
            <person name="Hsieh Y.H."/>
            <person name="Lin Y.T."/>
            <person name="Hamada M."/>
            <person name="Chen C.C."/>
            <person name="Liou J.S."/>
            <person name="Lee A.Y."/>
            <person name="Zhang W.L."/>
            <person name="Chen Y.T."/>
            <person name="Huang C.H."/>
        </authorList>
    </citation>
    <scope>NUCLEOTIDE SEQUENCE [LARGE SCALE GENOMIC DNA]</scope>
    <source>
        <strain evidence="12 13">H164</strain>
    </source>
</reference>
<organism evidence="12 13">
    <name type="scientific">Staphylococcus hsinchuensis</name>
    <dbReference type="NCBI Taxonomy" id="3051183"/>
    <lineage>
        <taxon>Bacteria</taxon>
        <taxon>Bacillati</taxon>
        <taxon>Bacillota</taxon>
        <taxon>Bacilli</taxon>
        <taxon>Bacillales</taxon>
        <taxon>Staphylococcaceae</taxon>
        <taxon>Staphylococcus</taxon>
    </lineage>
</organism>
<evidence type="ECO:0000256" key="1">
    <source>
        <dbReference type="ARBA" id="ARBA00004651"/>
    </source>
</evidence>
<feature type="transmembrane region" description="Helical" evidence="10">
    <location>
        <begin position="174"/>
        <end position="193"/>
    </location>
</feature>
<keyword evidence="3" id="KW-1003">Cell membrane</keyword>
<evidence type="ECO:0000256" key="8">
    <source>
        <dbReference type="ARBA" id="ARBA00023186"/>
    </source>
</evidence>
<dbReference type="NCBIfam" id="TIGR03592">
    <property type="entry name" value="yidC_oxa1_cterm"/>
    <property type="match status" value="1"/>
</dbReference>